<dbReference type="Proteomes" id="UP000215559">
    <property type="component" value="Unassembled WGS sequence"/>
</dbReference>
<organism evidence="15 16">
    <name type="scientific">candidate division WOR-3 bacterium JGI_Cruoil_03_51_56</name>
    <dbReference type="NCBI Taxonomy" id="1973747"/>
    <lineage>
        <taxon>Bacteria</taxon>
        <taxon>Bacteria division WOR-3</taxon>
    </lineage>
</organism>
<dbReference type="Gene3D" id="3.40.50.10860">
    <property type="entry name" value="Leucine Dehydrogenase, chain A, domain 1"/>
    <property type="match status" value="1"/>
</dbReference>
<comment type="pathway">
    <text evidence="1 12">One-carbon metabolism; tetrahydrofolate interconversion.</text>
</comment>
<keyword evidence="10 12" id="KW-0486">Methionine biosynthesis</keyword>
<dbReference type="GO" id="GO:0035999">
    <property type="term" value="P:tetrahydrofolate interconversion"/>
    <property type="evidence" value="ECO:0007669"/>
    <property type="project" value="UniProtKB-UniRule"/>
</dbReference>
<sequence length="303" mass="32125">MKTLGLGRNEVNKGRIIAGKAIARTVQKEIAAKAARLIQKGIFPKLGIILSGSGPSQIYAHSKERACAKVGIRVETVDFPADVKFEDLKKRVEKWNREKSVHGIIVQMPLPDKVDSARLLGLVDPAKDVDCLTPANLGMLVAGRPRFLPATPAGIVELLVRSQIRISGQRVVIIGRSEVVGKPLANILLLRGKRGDATVTVCHTKTRKLTEISRGADILIVAAGKPRFVKKEMVKHGAVVVDVGINQTDRGLVGDVDFEDVAPEVSAITPVPGGVGPMTVAMLLSNTVAAAAAQTGEADNAGI</sequence>
<accession>A0A235BQW3</accession>
<dbReference type="HAMAP" id="MF_01576">
    <property type="entry name" value="THF_DHG_CYH"/>
    <property type="match status" value="1"/>
</dbReference>
<dbReference type="GO" id="GO:0009086">
    <property type="term" value="P:methionine biosynthetic process"/>
    <property type="evidence" value="ECO:0007669"/>
    <property type="project" value="UniProtKB-KW"/>
</dbReference>
<dbReference type="PROSITE" id="PS00767">
    <property type="entry name" value="THF_DHG_CYH_2"/>
    <property type="match status" value="1"/>
</dbReference>
<evidence type="ECO:0000259" key="13">
    <source>
        <dbReference type="Pfam" id="PF00763"/>
    </source>
</evidence>
<feature type="binding site" evidence="12">
    <location>
        <begin position="175"/>
        <end position="177"/>
    </location>
    <ligand>
        <name>NADP(+)</name>
        <dbReference type="ChEBI" id="CHEBI:58349"/>
    </ligand>
</feature>
<keyword evidence="11 12" id="KW-0511">Multifunctional enzyme</keyword>
<keyword evidence="9 12" id="KW-0368">Histidine biosynthesis</keyword>
<evidence type="ECO:0000256" key="5">
    <source>
        <dbReference type="ARBA" id="ARBA00022755"/>
    </source>
</evidence>
<dbReference type="PANTHER" id="PTHR48099">
    <property type="entry name" value="C-1-TETRAHYDROFOLATE SYNTHASE, CYTOPLASMIC-RELATED"/>
    <property type="match status" value="1"/>
</dbReference>
<dbReference type="AlphaFoldDB" id="A0A235BQW3"/>
<keyword evidence="3 12" id="KW-0554">One-carbon metabolism</keyword>
<comment type="function">
    <text evidence="12">Catalyzes the oxidation of 5,10-methylenetetrahydrofolate to 5,10-methenyltetrahydrofolate and then the hydrolysis of 5,10-methenyltetrahydrofolate to 10-formyltetrahydrofolate.</text>
</comment>
<dbReference type="InterPro" id="IPR020631">
    <property type="entry name" value="THF_DH/CycHdrlase_NAD-bd_dom"/>
</dbReference>
<evidence type="ECO:0000256" key="4">
    <source>
        <dbReference type="ARBA" id="ARBA00022605"/>
    </source>
</evidence>
<dbReference type="PRINTS" id="PR00085">
    <property type="entry name" value="THFDHDRGNASE"/>
</dbReference>
<dbReference type="Pfam" id="PF02882">
    <property type="entry name" value="THF_DHG_CYH_C"/>
    <property type="match status" value="1"/>
</dbReference>
<evidence type="ECO:0000259" key="14">
    <source>
        <dbReference type="Pfam" id="PF02882"/>
    </source>
</evidence>
<keyword evidence="5 12" id="KW-0658">Purine biosynthesis</keyword>
<dbReference type="InterPro" id="IPR020630">
    <property type="entry name" value="THF_DH/CycHdrlase_cat_dom"/>
</dbReference>
<feature type="binding site" evidence="12">
    <location>
        <position position="245"/>
    </location>
    <ligand>
        <name>NADP(+)</name>
        <dbReference type="ChEBI" id="CHEBI:58349"/>
    </ligand>
</feature>
<dbReference type="InterPro" id="IPR020867">
    <property type="entry name" value="THF_DH/CycHdrlase_CS"/>
</dbReference>
<keyword evidence="6 12" id="KW-0378">Hydrolase</keyword>
<dbReference type="GO" id="GO:0000105">
    <property type="term" value="P:L-histidine biosynthetic process"/>
    <property type="evidence" value="ECO:0007669"/>
    <property type="project" value="UniProtKB-KW"/>
</dbReference>
<dbReference type="GO" id="GO:0004488">
    <property type="term" value="F:methylenetetrahydrofolate dehydrogenase (NADP+) activity"/>
    <property type="evidence" value="ECO:0007669"/>
    <property type="project" value="UniProtKB-UniRule"/>
</dbReference>
<dbReference type="SUPFAM" id="SSF53223">
    <property type="entry name" value="Aminoacid dehydrogenase-like, N-terminal domain"/>
    <property type="match status" value="1"/>
</dbReference>
<dbReference type="CDD" id="cd01080">
    <property type="entry name" value="NAD_bind_m-THF_DH_Cyclohyd"/>
    <property type="match status" value="1"/>
</dbReference>
<dbReference type="EMBL" id="NOZP01000134">
    <property type="protein sequence ID" value="OYD14870.1"/>
    <property type="molecule type" value="Genomic_DNA"/>
</dbReference>
<dbReference type="PANTHER" id="PTHR48099:SF5">
    <property type="entry name" value="C-1-TETRAHYDROFOLATE SYNTHASE, CYTOPLASMIC"/>
    <property type="match status" value="1"/>
</dbReference>
<comment type="subunit">
    <text evidence="2 12">Homodimer.</text>
</comment>
<evidence type="ECO:0000256" key="6">
    <source>
        <dbReference type="ARBA" id="ARBA00022801"/>
    </source>
</evidence>
<evidence type="ECO:0000256" key="8">
    <source>
        <dbReference type="ARBA" id="ARBA00023002"/>
    </source>
</evidence>
<evidence type="ECO:0000256" key="9">
    <source>
        <dbReference type="ARBA" id="ARBA00023102"/>
    </source>
</evidence>
<dbReference type="GO" id="GO:0006164">
    <property type="term" value="P:purine nucleotide biosynthetic process"/>
    <property type="evidence" value="ECO:0007669"/>
    <property type="project" value="UniProtKB-KW"/>
</dbReference>
<comment type="caution">
    <text evidence="12">Lacks conserved residue(s) required for the propagation of feature annotation.</text>
</comment>
<dbReference type="InterPro" id="IPR000672">
    <property type="entry name" value="THF_DH/CycHdrlase"/>
</dbReference>
<gene>
    <name evidence="12" type="primary">folD</name>
    <name evidence="15" type="ORF">CH330_07450</name>
</gene>
<evidence type="ECO:0000256" key="3">
    <source>
        <dbReference type="ARBA" id="ARBA00022563"/>
    </source>
</evidence>
<keyword evidence="7 12" id="KW-0521">NADP</keyword>
<evidence type="ECO:0000313" key="16">
    <source>
        <dbReference type="Proteomes" id="UP000215559"/>
    </source>
</evidence>
<dbReference type="EC" id="1.5.1.5" evidence="12"/>
<keyword evidence="4 12" id="KW-0028">Amino-acid biosynthesis</keyword>
<comment type="similarity">
    <text evidence="12">Belongs to the tetrahydrofolate dehydrogenase/cyclohydrolase family.</text>
</comment>
<reference evidence="15 16" key="1">
    <citation type="submission" date="2017-07" db="EMBL/GenBank/DDBJ databases">
        <title>Recovery of genomes from metagenomes via a dereplication, aggregation, and scoring strategy.</title>
        <authorList>
            <person name="Sieber C.M."/>
            <person name="Probst A.J."/>
            <person name="Sharrar A."/>
            <person name="Thomas B.C."/>
            <person name="Hess M."/>
            <person name="Tringe S.G."/>
            <person name="Banfield J.F."/>
        </authorList>
    </citation>
    <scope>NUCLEOTIDE SEQUENCE [LARGE SCALE GENOMIC DNA]</scope>
    <source>
        <strain evidence="15">JGI_Cruoil_03_51_56</strain>
    </source>
</reference>
<proteinExistence type="inferred from homology"/>
<dbReference type="FunFam" id="3.40.50.10860:FF:000005">
    <property type="entry name" value="C-1-tetrahydrofolate synthase, cytoplasmic, putative"/>
    <property type="match status" value="1"/>
</dbReference>
<name>A0A235BQW3_UNCW3</name>
<dbReference type="GO" id="GO:0005829">
    <property type="term" value="C:cytosol"/>
    <property type="evidence" value="ECO:0007669"/>
    <property type="project" value="TreeGrafter"/>
</dbReference>
<evidence type="ECO:0000256" key="1">
    <source>
        <dbReference type="ARBA" id="ARBA00004777"/>
    </source>
</evidence>
<dbReference type="InterPro" id="IPR046346">
    <property type="entry name" value="Aminoacid_DH-like_N_sf"/>
</dbReference>
<dbReference type="GO" id="GO:0004477">
    <property type="term" value="F:methenyltetrahydrofolate cyclohydrolase activity"/>
    <property type="evidence" value="ECO:0007669"/>
    <property type="project" value="UniProtKB-UniRule"/>
</dbReference>
<evidence type="ECO:0000256" key="7">
    <source>
        <dbReference type="ARBA" id="ARBA00022857"/>
    </source>
</evidence>
<dbReference type="FunFam" id="3.40.50.720:FF:000094">
    <property type="entry name" value="Bifunctional protein FolD"/>
    <property type="match status" value="1"/>
</dbReference>
<evidence type="ECO:0000256" key="11">
    <source>
        <dbReference type="ARBA" id="ARBA00023268"/>
    </source>
</evidence>
<keyword evidence="8 12" id="KW-0560">Oxidoreductase</keyword>
<comment type="catalytic activity">
    <reaction evidence="12">
        <text>(6R)-5,10-methenyltetrahydrofolate + H2O = (6R)-10-formyltetrahydrofolate + H(+)</text>
        <dbReference type="Rhea" id="RHEA:23700"/>
        <dbReference type="ChEBI" id="CHEBI:15377"/>
        <dbReference type="ChEBI" id="CHEBI:15378"/>
        <dbReference type="ChEBI" id="CHEBI:57455"/>
        <dbReference type="ChEBI" id="CHEBI:195366"/>
        <dbReference type="EC" id="3.5.4.9"/>
    </reaction>
</comment>
<evidence type="ECO:0000313" key="15">
    <source>
        <dbReference type="EMBL" id="OYD14870.1"/>
    </source>
</evidence>
<comment type="catalytic activity">
    <reaction evidence="12">
        <text>(6R)-5,10-methylene-5,6,7,8-tetrahydrofolate + NADP(+) = (6R)-5,10-methenyltetrahydrofolate + NADPH</text>
        <dbReference type="Rhea" id="RHEA:22812"/>
        <dbReference type="ChEBI" id="CHEBI:15636"/>
        <dbReference type="ChEBI" id="CHEBI:57455"/>
        <dbReference type="ChEBI" id="CHEBI:57783"/>
        <dbReference type="ChEBI" id="CHEBI:58349"/>
        <dbReference type="EC" id="1.5.1.5"/>
    </reaction>
</comment>
<evidence type="ECO:0000256" key="12">
    <source>
        <dbReference type="HAMAP-Rule" id="MF_01576"/>
    </source>
</evidence>
<dbReference type="Gene3D" id="3.40.50.720">
    <property type="entry name" value="NAD(P)-binding Rossmann-like Domain"/>
    <property type="match status" value="1"/>
</dbReference>
<dbReference type="EC" id="3.5.4.9" evidence="12"/>
<protein>
    <recommendedName>
        <fullName evidence="12">Bifunctional protein FolD</fullName>
    </recommendedName>
    <domain>
        <recommendedName>
            <fullName evidence="12">Methylenetetrahydrofolate dehydrogenase</fullName>
            <ecNumber evidence="12">1.5.1.5</ecNumber>
        </recommendedName>
    </domain>
    <domain>
        <recommendedName>
            <fullName evidence="12">Methenyltetrahydrofolate cyclohydrolase</fullName>
            <ecNumber evidence="12">3.5.4.9</ecNumber>
        </recommendedName>
    </domain>
</protein>
<feature type="domain" description="Tetrahydrofolate dehydrogenase/cyclohydrolase NAD(P)-binding" evidence="14">
    <location>
        <begin position="149"/>
        <end position="294"/>
    </location>
</feature>
<comment type="caution">
    <text evidence="15">The sequence shown here is derived from an EMBL/GenBank/DDBJ whole genome shotgun (WGS) entry which is preliminary data.</text>
</comment>
<dbReference type="SUPFAM" id="SSF51735">
    <property type="entry name" value="NAD(P)-binding Rossmann-fold domains"/>
    <property type="match status" value="1"/>
</dbReference>
<dbReference type="InterPro" id="IPR036291">
    <property type="entry name" value="NAD(P)-bd_dom_sf"/>
</dbReference>
<dbReference type="UniPathway" id="UPA00193"/>
<evidence type="ECO:0000256" key="2">
    <source>
        <dbReference type="ARBA" id="ARBA00011738"/>
    </source>
</evidence>
<feature type="domain" description="Tetrahydrofolate dehydrogenase/cyclohydrolase catalytic" evidence="13">
    <location>
        <begin position="17"/>
        <end position="130"/>
    </location>
</feature>
<dbReference type="Pfam" id="PF00763">
    <property type="entry name" value="THF_DHG_CYH"/>
    <property type="match status" value="1"/>
</dbReference>
<evidence type="ECO:0000256" key="10">
    <source>
        <dbReference type="ARBA" id="ARBA00023167"/>
    </source>
</evidence>